<gene>
    <name evidence="10" type="primary">LOC115232366</name>
</gene>
<dbReference type="GO" id="GO:0005739">
    <property type="term" value="C:mitochondrion"/>
    <property type="evidence" value="ECO:0007669"/>
    <property type="project" value="TreeGrafter"/>
</dbReference>
<evidence type="ECO:0000256" key="1">
    <source>
        <dbReference type="ARBA" id="ARBA00004141"/>
    </source>
</evidence>
<comment type="similarity">
    <text evidence="2">Belongs to the Tim17/Tim22/Tim23 family.</text>
</comment>
<dbReference type="Proteomes" id="UP000515154">
    <property type="component" value="Linkage group LG2"/>
</dbReference>
<reference evidence="10" key="1">
    <citation type="submission" date="2025-08" db="UniProtKB">
        <authorList>
            <consortium name="RefSeq"/>
        </authorList>
    </citation>
    <scope>IDENTIFICATION</scope>
</reference>
<evidence type="ECO:0000256" key="7">
    <source>
        <dbReference type="ARBA" id="ARBA00041344"/>
    </source>
</evidence>
<evidence type="ECO:0000256" key="5">
    <source>
        <dbReference type="ARBA" id="ARBA00023136"/>
    </source>
</evidence>
<dbReference type="PANTHER" id="PTHR13002:SF1">
    <property type="entry name" value="COMPLEX I ASSEMBLY FACTOR TIMMDC1, MITOCHONDRIAL"/>
    <property type="match status" value="1"/>
</dbReference>
<dbReference type="AlphaFoldDB" id="A0A6P7U6S0"/>
<evidence type="ECO:0000256" key="8">
    <source>
        <dbReference type="SAM" id="Phobius"/>
    </source>
</evidence>
<evidence type="ECO:0000256" key="2">
    <source>
        <dbReference type="ARBA" id="ARBA00008444"/>
    </source>
</evidence>
<name>A0A6P7U6S0_9MOLL</name>
<dbReference type="InterPro" id="IPR055299">
    <property type="entry name" value="TIMMDC1"/>
</dbReference>
<keyword evidence="9" id="KW-1185">Reference proteome</keyword>
<dbReference type="RefSeq" id="XP_029658075.1">
    <property type="nucleotide sequence ID" value="XM_029802215.1"/>
</dbReference>
<dbReference type="PANTHER" id="PTHR13002">
    <property type="entry name" value="C3ORF1 PROTEIN-RELATED"/>
    <property type="match status" value="1"/>
</dbReference>
<evidence type="ECO:0000256" key="3">
    <source>
        <dbReference type="ARBA" id="ARBA00022692"/>
    </source>
</evidence>
<evidence type="ECO:0000256" key="4">
    <source>
        <dbReference type="ARBA" id="ARBA00022989"/>
    </source>
</evidence>
<organism evidence="9 10">
    <name type="scientific">Octopus sinensis</name>
    <name type="common">East Asian common octopus</name>
    <dbReference type="NCBI Taxonomy" id="2607531"/>
    <lineage>
        <taxon>Eukaryota</taxon>
        <taxon>Metazoa</taxon>
        <taxon>Spiralia</taxon>
        <taxon>Lophotrochozoa</taxon>
        <taxon>Mollusca</taxon>
        <taxon>Cephalopoda</taxon>
        <taxon>Coleoidea</taxon>
        <taxon>Octopodiformes</taxon>
        <taxon>Octopoda</taxon>
        <taxon>Incirrata</taxon>
        <taxon>Octopodidae</taxon>
        <taxon>Octopus</taxon>
    </lineage>
</organism>
<feature type="transmembrane region" description="Helical" evidence="8">
    <location>
        <begin position="177"/>
        <end position="198"/>
    </location>
</feature>
<dbReference type="GO" id="GO:0016020">
    <property type="term" value="C:membrane"/>
    <property type="evidence" value="ECO:0007669"/>
    <property type="project" value="UniProtKB-SubCell"/>
</dbReference>
<evidence type="ECO:0000256" key="6">
    <source>
        <dbReference type="ARBA" id="ARBA00040778"/>
    </source>
</evidence>
<keyword evidence="4 8" id="KW-1133">Transmembrane helix</keyword>
<protein>
    <recommendedName>
        <fullName evidence="6">Complex I assembly factor TIMMDC1, mitochondrial</fullName>
    </recommendedName>
    <alternativeName>
        <fullName evidence="7">Translocase of inner mitochondrial membrane domain-containing protein 1</fullName>
    </alternativeName>
</protein>
<accession>A0A6P7U6S0</accession>
<feature type="transmembrane region" description="Helical" evidence="8">
    <location>
        <begin position="230"/>
        <end position="251"/>
    </location>
</feature>
<evidence type="ECO:0000313" key="9">
    <source>
        <dbReference type="Proteomes" id="UP000515154"/>
    </source>
</evidence>
<comment type="subcellular location">
    <subcellularLocation>
        <location evidence="1">Membrane</location>
        <topology evidence="1">Multi-pass membrane protein</topology>
    </subcellularLocation>
</comment>
<evidence type="ECO:0000313" key="10">
    <source>
        <dbReference type="RefSeq" id="XP_029658075.1"/>
    </source>
</evidence>
<sequence length="279" mass="31611">MKGMDNLFPKGLVPSQICSTSFYQQFRSSFWFPRIYASEVETPLADTSPPIETQTQPTDALIKATENLRKQALENKLIISELDIQKFLSSETGWYRLQKMYSKDIQGNYSPELNFIGSSLFKIGLLTFCVCSFVGGREASDKFIKDNNASVFRTKFQANRMLTDRVVLAGMKSGVFWSYRTCFFSSVFLLLSQSIAVYRNKSSVWEYLIASGITGMLLKVNLGLRGMVSGGIFGSLMGLCGGSIIYGFMVLTNETQDQRHYWEIQKYLEEKKQQQAMNA</sequence>
<keyword evidence="5 8" id="KW-0472">Membrane</keyword>
<dbReference type="GO" id="GO:0032981">
    <property type="term" value="P:mitochondrial respiratory chain complex I assembly"/>
    <property type="evidence" value="ECO:0007669"/>
    <property type="project" value="InterPro"/>
</dbReference>
<keyword evidence="3 8" id="KW-0812">Transmembrane</keyword>
<dbReference type="KEGG" id="osn:115232366"/>
<dbReference type="Pfam" id="PF02466">
    <property type="entry name" value="Tim17"/>
    <property type="match status" value="1"/>
</dbReference>
<proteinExistence type="inferred from homology"/>